<feature type="transmembrane region" description="Helical" evidence="2">
    <location>
        <begin position="158"/>
        <end position="176"/>
    </location>
</feature>
<feature type="transmembrane region" description="Helical" evidence="2">
    <location>
        <begin position="115"/>
        <end position="138"/>
    </location>
</feature>
<comment type="similarity">
    <text evidence="1">Belongs to the sodium:galactoside symporter (TC 2.A.2) family.</text>
</comment>
<feature type="transmembrane region" description="Helical" evidence="2">
    <location>
        <begin position="310"/>
        <end position="331"/>
    </location>
</feature>
<evidence type="ECO:0000256" key="2">
    <source>
        <dbReference type="SAM" id="Phobius"/>
    </source>
</evidence>
<keyword evidence="4" id="KW-1185">Reference proteome</keyword>
<dbReference type="RefSeq" id="WP_160601445.1">
    <property type="nucleotide sequence ID" value="NZ_WTYU01000002.1"/>
</dbReference>
<comment type="caution">
    <text evidence="3">The sequence shown here is derived from an EMBL/GenBank/DDBJ whole genome shotgun (WGS) entry which is preliminary data.</text>
</comment>
<feature type="transmembrane region" description="Helical" evidence="2">
    <location>
        <begin position="343"/>
        <end position="371"/>
    </location>
</feature>
<keyword evidence="2" id="KW-0812">Transmembrane</keyword>
<accession>A0A6L7GHT1</accession>
<dbReference type="SUPFAM" id="SSF103473">
    <property type="entry name" value="MFS general substrate transporter"/>
    <property type="match status" value="1"/>
</dbReference>
<dbReference type="OrthoDB" id="9764596at2"/>
<gene>
    <name evidence="3" type="ORF">GRI44_08760</name>
</gene>
<evidence type="ECO:0000256" key="1">
    <source>
        <dbReference type="ARBA" id="ARBA00009617"/>
    </source>
</evidence>
<feature type="transmembrane region" description="Helical" evidence="2">
    <location>
        <begin position="280"/>
        <end position="298"/>
    </location>
</feature>
<dbReference type="InterPro" id="IPR036259">
    <property type="entry name" value="MFS_trans_sf"/>
</dbReference>
<dbReference type="PANTHER" id="PTHR11328:SF24">
    <property type="entry name" value="MAJOR FACILITATOR SUPERFAMILY (MFS) PROFILE DOMAIN-CONTAINING PROTEIN"/>
    <property type="match status" value="1"/>
</dbReference>
<dbReference type="GO" id="GO:0005886">
    <property type="term" value="C:plasma membrane"/>
    <property type="evidence" value="ECO:0007669"/>
    <property type="project" value="TreeGrafter"/>
</dbReference>
<dbReference type="InterPro" id="IPR039672">
    <property type="entry name" value="MFS_2"/>
</dbReference>
<feature type="transmembrane region" description="Helical" evidence="2">
    <location>
        <begin position="20"/>
        <end position="43"/>
    </location>
</feature>
<dbReference type="EMBL" id="WTYU01000002">
    <property type="protein sequence ID" value="MXP14834.1"/>
    <property type="molecule type" value="Genomic_DNA"/>
</dbReference>
<feature type="transmembrane region" description="Helical" evidence="2">
    <location>
        <begin position="49"/>
        <end position="68"/>
    </location>
</feature>
<feature type="transmembrane region" description="Helical" evidence="2">
    <location>
        <begin position="431"/>
        <end position="450"/>
    </location>
</feature>
<dbReference type="Gene3D" id="1.20.1250.20">
    <property type="entry name" value="MFS general substrate transporter like domains"/>
    <property type="match status" value="1"/>
</dbReference>
<dbReference type="Proteomes" id="UP000473531">
    <property type="component" value="Unassembled WGS sequence"/>
</dbReference>
<sequence>MKNEGSATANGLLPLRLKLYHGFGAVAFGVKDNGFSVFLLIFYNQVLGMDAGLVSAALGLALIIDAMIDPMLGNLSDRTYTRWGRRLPWLYAAALPLAIAWALLWSPPIDGPPSFLGLLMVCVLVRMLLSACEVPSVALVPELTSDYVERTTLFRYRYLFGWSGGLIMLLLAYIVFLPGDEMLQREGYVSFGVLGGVLIFLSVVISALGQHKRVAHLPTQKPPPFSLKVAFSEIYEAFSERAFLILAAGALGAFISQGMTFAITNYLYLFVWEFTQTAFIIYPLVLFVSVLIVFLTIGSLHERFGKPRTAFWATLVSLTLWTTPYVLRLAGAWPEIGGTLSTALILGFVLVSNVFAVTVMISASSMVAEIVEAFQVRTGRRAEGSFYSGNWFVQKCATGVGIFLAGMMIKLSGMPDNAKPGEVAAAVLDNLTIYYIAASIGLALFSAYWLRRFPITRDDHEATLKTLDAAARGNIDAGGVVP</sequence>
<keyword evidence="2" id="KW-1133">Transmembrane helix</keyword>
<proteinExistence type="inferred from homology"/>
<dbReference type="AlphaFoldDB" id="A0A6L7GHT1"/>
<dbReference type="GO" id="GO:0008643">
    <property type="term" value="P:carbohydrate transport"/>
    <property type="evidence" value="ECO:0007669"/>
    <property type="project" value="InterPro"/>
</dbReference>
<feature type="transmembrane region" description="Helical" evidence="2">
    <location>
        <begin position="392"/>
        <end position="411"/>
    </location>
</feature>
<dbReference type="PANTHER" id="PTHR11328">
    <property type="entry name" value="MAJOR FACILITATOR SUPERFAMILY DOMAIN-CONTAINING PROTEIN"/>
    <property type="match status" value="1"/>
</dbReference>
<feature type="transmembrane region" description="Helical" evidence="2">
    <location>
        <begin position="89"/>
        <end position="109"/>
    </location>
</feature>
<reference evidence="3 4" key="1">
    <citation type="submission" date="2019-12" db="EMBL/GenBank/DDBJ databases">
        <title>Genomic-based taxomic classification of the family Erythrobacteraceae.</title>
        <authorList>
            <person name="Xu L."/>
        </authorList>
    </citation>
    <scope>NUCLEOTIDE SEQUENCE [LARGE SCALE GENOMIC DNA]</scope>
    <source>
        <strain evidence="3 4">KCTC 52259</strain>
    </source>
</reference>
<feature type="transmembrane region" description="Helical" evidence="2">
    <location>
        <begin position="188"/>
        <end position="208"/>
    </location>
</feature>
<keyword evidence="2" id="KW-0472">Membrane</keyword>
<dbReference type="GO" id="GO:0015293">
    <property type="term" value="F:symporter activity"/>
    <property type="evidence" value="ECO:0007669"/>
    <property type="project" value="InterPro"/>
</dbReference>
<name>A0A6L7GHT1_9SPHN</name>
<evidence type="ECO:0000313" key="4">
    <source>
        <dbReference type="Proteomes" id="UP000473531"/>
    </source>
</evidence>
<dbReference type="Pfam" id="PF13347">
    <property type="entry name" value="MFS_2"/>
    <property type="match status" value="1"/>
</dbReference>
<evidence type="ECO:0000313" key="3">
    <source>
        <dbReference type="EMBL" id="MXP14834.1"/>
    </source>
</evidence>
<protein>
    <submittedName>
        <fullName evidence="3">MFS transporter</fullName>
    </submittedName>
</protein>
<organism evidence="3 4">
    <name type="scientific">Allopontixanthobacter confluentis</name>
    <dbReference type="NCBI Taxonomy" id="1849021"/>
    <lineage>
        <taxon>Bacteria</taxon>
        <taxon>Pseudomonadati</taxon>
        <taxon>Pseudomonadota</taxon>
        <taxon>Alphaproteobacteria</taxon>
        <taxon>Sphingomonadales</taxon>
        <taxon>Erythrobacteraceae</taxon>
        <taxon>Allopontixanthobacter</taxon>
    </lineage>
</organism>
<feature type="transmembrane region" description="Helical" evidence="2">
    <location>
        <begin position="242"/>
        <end position="268"/>
    </location>
</feature>